<organism evidence="1 2">
    <name type="scientific">Bifidobacterium actinocoloniiforme DSM 22766</name>
    <dbReference type="NCBI Taxonomy" id="1437605"/>
    <lineage>
        <taxon>Bacteria</taxon>
        <taxon>Bacillati</taxon>
        <taxon>Actinomycetota</taxon>
        <taxon>Actinomycetes</taxon>
        <taxon>Bifidobacteriales</taxon>
        <taxon>Bifidobacteriaceae</taxon>
        <taxon>Bifidobacterium</taxon>
    </lineage>
</organism>
<evidence type="ECO:0000313" key="2">
    <source>
        <dbReference type="Proteomes" id="UP000029015"/>
    </source>
</evidence>
<dbReference type="EMBL" id="JGYK01000001">
    <property type="protein sequence ID" value="KFI40551.1"/>
    <property type="molecule type" value="Genomic_DNA"/>
</dbReference>
<dbReference type="eggNOG" id="ENOG5030DYB">
    <property type="taxonomic scope" value="Bacteria"/>
</dbReference>
<accession>A0A086Z201</accession>
<comment type="caution">
    <text evidence="1">The sequence shown here is derived from an EMBL/GenBank/DDBJ whole genome shotgun (WGS) entry which is preliminary data.</text>
</comment>
<name>A0A086Z201_9BIFI</name>
<evidence type="ECO:0008006" key="3">
    <source>
        <dbReference type="Google" id="ProtNLM"/>
    </source>
</evidence>
<dbReference type="AlphaFoldDB" id="A0A086Z201"/>
<dbReference type="PATRIC" id="fig|1437605.7.peg.1004"/>
<protein>
    <recommendedName>
        <fullName evidence="3">Glycerophosphodiester phosphodiesterase</fullName>
    </recommendedName>
</protein>
<dbReference type="OrthoDB" id="3235590at2"/>
<keyword evidence="2" id="KW-1185">Reference proteome</keyword>
<proteinExistence type="predicted"/>
<dbReference type="KEGG" id="bact:AB656_04895"/>
<dbReference type="Proteomes" id="UP000029015">
    <property type="component" value="Unassembled WGS sequence"/>
</dbReference>
<dbReference type="RefSeq" id="WP_033503699.1">
    <property type="nucleotide sequence ID" value="NZ_CP011786.1"/>
</dbReference>
<sequence>MADQKDDDLIVVDGSLFEEDAETKTRAANKVAKHFGISDEALEGVEEFKKQLTDHKAWDLPFMGYVNEDGYGYAYVTDQAVAPGGWDAHKAFESLSPDVQTAFAIRMLFTHRDVDRYGANMFLHYERGLNVRFEIPTSHSY</sequence>
<evidence type="ECO:0000313" key="1">
    <source>
        <dbReference type="EMBL" id="KFI40551.1"/>
    </source>
</evidence>
<reference evidence="1 2" key="1">
    <citation type="submission" date="2014-03" db="EMBL/GenBank/DDBJ databases">
        <title>Genomics of Bifidobacteria.</title>
        <authorList>
            <person name="Ventura M."/>
            <person name="Milani C."/>
            <person name="Lugli G.A."/>
        </authorList>
    </citation>
    <scope>NUCLEOTIDE SEQUENCE [LARGE SCALE GENOMIC DNA]</scope>
    <source>
        <strain evidence="1 2">DSM 22766</strain>
    </source>
</reference>
<gene>
    <name evidence="1" type="ORF">BACT_1255</name>
</gene>